<evidence type="ECO:0000256" key="2">
    <source>
        <dbReference type="ARBA" id="ARBA00022614"/>
    </source>
</evidence>
<accession>A0AAQ3XFH3</accession>
<dbReference type="InterPro" id="IPR036388">
    <property type="entry name" value="WH-like_DNA-bd_sf"/>
</dbReference>
<feature type="domain" description="Disease resistance protein winged helix" evidence="9">
    <location>
        <begin position="451"/>
        <end position="522"/>
    </location>
</feature>
<comment type="similarity">
    <text evidence="1">Belongs to the disease resistance NB-LRR family.</text>
</comment>
<dbReference type="InterPro" id="IPR038005">
    <property type="entry name" value="RX-like_CC"/>
</dbReference>
<dbReference type="PRINTS" id="PR00364">
    <property type="entry name" value="DISEASERSIST"/>
</dbReference>
<name>A0AAQ3XFH3_PASNO</name>
<feature type="domain" description="Disease resistance R13L4/SHOC-2-like LRR" evidence="10">
    <location>
        <begin position="574"/>
        <end position="943"/>
    </location>
</feature>
<dbReference type="Gene3D" id="1.20.5.4130">
    <property type="match status" value="1"/>
</dbReference>
<dbReference type="GO" id="GO:0043531">
    <property type="term" value="F:ADP binding"/>
    <property type="evidence" value="ECO:0007669"/>
    <property type="project" value="InterPro"/>
</dbReference>
<dbReference type="Gene3D" id="1.10.10.10">
    <property type="entry name" value="Winged helix-like DNA-binding domain superfamily/Winged helix DNA-binding domain"/>
    <property type="match status" value="1"/>
</dbReference>
<dbReference type="InterPro" id="IPR044974">
    <property type="entry name" value="Disease_R_plants"/>
</dbReference>
<dbReference type="InterPro" id="IPR041118">
    <property type="entry name" value="Rx_N"/>
</dbReference>
<dbReference type="SUPFAM" id="SSF52540">
    <property type="entry name" value="P-loop containing nucleoside triphosphate hydrolases"/>
    <property type="match status" value="1"/>
</dbReference>
<feature type="domain" description="Disease resistance N-terminal" evidence="8">
    <location>
        <begin position="36"/>
        <end position="126"/>
    </location>
</feature>
<dbReference type="PANTHER" id="PTHR23155">
    <property type="entry name" value="DISEASE RESISTANCE PROTEIN RP"/>
    <property type="match status" value="1"/>
</dbReference>
<dbReference type="SUPFAM" id="SSF52058">
    <property type="entry name" value="L domain-like"/>
    <property type="match status" value="1"/>
</dbReference>
<proteinExistence type="inferred from homology"/>
<evidence type="ECO:0000259" key="8">
    <source>
        <dbReference type="Pfam" id="PF18052"/>
    </source>
</evidence>
<dbReference type="InterPro" id="IPR058922">
    <property type="entry name" value="WHD_DRP"/>
</dbReference>
<evidence type="ECO:0000313" key="12">
    <source>
        <dbReference type="Proteomes" id="UP001341281"/>
    </source>
</evidence>
<dbReference type="Gene3D" id="1.10.8.430">
    <property type="entry name" value="Helical domain of apoptotic protease-activating factors"/>
    <property type="match status" value="1"/>
</dbReference>
<evidence type="ECO:0000256" key="4">
    <source>
        <dbReference type="ARBA" id="ARBA00022741"/>
    </source>
</evidence>
<organism evidence="11 12">
    <name type="scientific">Paspalum notatum var. saurae</name>
    <dbReference type="NCBI Taxonomy" id="547442"/>
    <lineage>
        <taxon>Eukaryota</taxon>
        <taxon>Viridiplantae</taxon>
        <taxon>Streptophyta</taxon>
        <taxon>Embryophyta</taxon>
        <taxon>Tracheophyta</taxon>
        <taxon>Spermatophyta</taxon>
        <taxon>Magnoliopsida</taxon>
        <taxon>Liliopsida</taxon>
        <taxon>Poales</taxon>
        <taxon>Poaceae</taxon>
        <taxon>PACMAD clade</taxon>
        <taxon>Panicoideae</taxon>
        <taxon>Andropogonodae</taxon>
        <taxon>Paspaleae</taxon>
        <taxon>Paspalinae</taxon>
        <taxon>Paspalum</taxon>
    </lineage>
</organism>
<dbReference type="InterPro" id="IPR002182">
    <property type="entry name" value="NB-ARC"/>
</dbReference>
<dbReference type="AlphaFoldDB" id="A0AAQ3XFH3"/>
<dbReference type="InterPro" id="IPR027417">
    <property type="entry name" value="P-loop_NTPase"/>
</dbReference>
<sequence>MLIGPTPCLFCRTGEGWSEWYRESMEGIVTSTSNGVIDSVLAKLNELMMGDMCSNLLGVSSMGIQFLWNELSAMKALLEKLEDADELDPQAKDWRDQVREMTFDIEDCIDEFMSNEECDDAKAGFINKVSSFLKTLRSRVKTACQIKDLKTRLQEIDERHKRYKIEEYPSTSTRRIDPRLSALYNEATSLVGLANPKEELLEVMSKRQQFMVVAIVGFGGLGKTTLVNEVYREVSRQFNSKAFVSISQNPDMARVLKCILSQLEPRPYFHACEVQDLINDLREHLHDKRYIMVVDDLWDIRAWNIISCALPKNNQQSIVVITTRNEDVARECCRDHGYIYNLKPLSEQDSIKLFLNRIYRFGYVFPSENLKAVSCKILKKCGGLPLAIITVASILGFHCRNWKEQLEKIHNSLATKFATNSNFEDMMHILDLSYKNLPRHLKACFLYLGTYPEDHRISKVDLVRRWVAEGFVSHSGQDVWDVAESYFYELVNRSMIQLSYEDDDGNDMVSYCRVHDMMLELIIRRCREDNFISLIHDQQVLVEGKDKVIRRLTLNLSSVDNGTTATTTTRHLSHVRSLTIFGGSNWIPPLLQELKFLRVLFLDIYRRGTKIDLTGISQLAQLRYIKVENEKSIGEITIELPVDIQSLRFLETLELPALSVCRIPSDIVHLPRLSHLVVPHDTGLPDGIGKVKSLRSLDGFSLPTSSLENIVGLRKLTNLTDLSLHCHTESLEYVTALGCSLLKLRNLKNLSVSCTFGGSYADALAFPLISLGNLELIDLSGCTFSQIPSIWVLGQLRQLRLGARQILQEDIVMLGTKLHYLVKLHLRTAGALTERMVISGSTGFVVLKVFELESDEISYLTFEAGAMPRLQKLWLAFDPSSWDRATPAGLQHLSSLKQIYVLTVRSGCTTSRSDEAPTTSMSETAVIRSAFQEAADAHPGRPAFTLGEEWLIRAMQSWRTL</sequence>
<keyword evidence="2" id="KW-0433">Leucine-rich repeat</keyword>
<dbReference type="FunFam" id="1.10.10.10:FF:000322">
    <property type="entry name" value="Probable disease resistance protein At1g63360"/>
    <property type="match status" value="1"/>
</dbReference>
<evidence type="ECO:0000256" key="5">
    <source>
        <dbReference type="ARBA" id="ARBA00022821"/>
    </source>
</evidence>
<dbReference type="EMBL" id="CP144753">
    <property type="protein sequence ID" value="WVZ94482.1"/>
    <property type="molecule type" value="Genomic_DNA"/>
</dbReference>
<gene>
    <name evidence="11" type="ORF">U9M48_040369</name>
</gene>
<dbReference type="Gene3D" id="3.40.50.300">
    <property type="entry name" value="P-loop containing nucleotide triphosphate hydrolases"/>
    <property type="match status" value="1"/>
</dbReference>
<dbReference type="GO" id="GO:0042742">
    <property type="term" value="P:defense response to bacterium"/>
    <property type="evidence" value="ECO:0007669"/>
    <property type="project" value="UniProtKB-ARBA"/>
</dbReference>
<evidence type="ECO:0000259" key="10">
    <source>
        <dbReference type="Pfam" id="PF23598"/>
    </source>
</evidence>
<dbReference type="InterPro" id="IPR032675">
    <property type="entry name" value="LRR_dom_sf"/>
</dbReference>
<evidence type="ECO:0000256" key="3">
    <source>
        <dbReference type="ARBA" id="ARBA00022737"/>
    </source>
</evidence>
<dbReference type="Pfam" id="PF23559">
    <property type="entry name" value="WHD_DRP"/>
    <property type="match status" value="1"/>
</dbReference>
<keyword evidence="3" id="KW-0677">Repeat</keyword>
<keyword evidence="6" id="KW-0175">Coiled coil</keyword>
<reference evidence="11 12" key="1">
    <citation type="submission" date="2024-02" db="EMBL/GenBank/DDBJ databases">
        <title>High-quality chromosome-scale genome assembly of Pensacola bahiagrass (Paspalum notatum Flugge var. saurae).</title>
        <authorList>
            <person name="Vega J.M."/>
            <person name="Podio M."/>
            <person name="Orjuela J."/>
            <person name="Siena L.A."/>
            <person name="Pessino S.C."/>
            <person name="Combes M.C."/>
            <person name="Mariac C."/>
            <person name="Albertini E."/>
            <person name="Pupilli F."/>
            <person name="Ortiz J.P.A."/>
            <person name="Leblanc O."/>
        </authorList>
    </citation>
    <scope>NUCLEOTIDE SEQUENCE [LARGE SCALE GENOMIC DNA]</scope>
    <source>
        <strain evidence="11">R1</strain>
        <tissue evidence="11">Leaf</tissue>
    </source>
</reference>
<keyword evidence="5" id="KW-0611">Plant defense</keyword>
<keyword evidence="4" id="KW-0547">Nucleotide-binding</keyword>
<dbReference type="InterPro" id="IPR055414">
    <property type="entry name" value="LRR_R13L4/SHOC2-like"/>
</dbReference>
<evidence type="ECO:0000256" key="6">
    <source>
        <dbReference type="ARBA" id="ARBA00023054"/>
    </source>
</evidence>
<evidence type="ECO:0000256" key="1">
    <source>
        <dbReference type="ARBA" id="ARBA00008894"/>
    </source>
</evidence>
<dbReference type="Proteomes" id="UP001341281">
    <property type="component" value="Chromosome 09"/>
</dbReference>
<evidence type="ECO:0000259" key="7">
    <source>
        <dbReference type="Pfam" id="PF00931"/>
    </source>
</evidence>
<dbReference type="CDD" id="cd14798">
    <property type="entry name" value="RX-CC_like"/>
    <property type="match status" value="1"/>
</dbReference>
<evidence type="ECO:0000259" key="9">
    <source>
        <dbReference type="Pfam" id="PF23559"/>
    </source>
</evidence>
<dbReference type="Pfam" id="PF00931">
    <property type="entry name" value="NB-ARC"/>
    <property type="match status" value="1"/>
</dbReference>
<dbReference type="GO" id="GO:0009626">
    <property type="term" value="P:plant-type hypersensitive response"/>
    <property type="evidence" value="ECO:0007669"/>
    <property type="project" value="UniProtKB-ARBA"/>
</dbReference>
<evidence type="ECO:0000313" key="11">
    <source>
        <dbReference type="EMBL" id="WVZ94482.1"/>
    </source>
</evidence>
<dbReference type="Pfam" id="PF23598">
    <property type="entry name" value="LRR_14"/>
    <property type="match status" value="1"/>
</dbReference>
<keyword evidence="12" id="KW-1185">Reference proteome</keyword>
<dbReference type="Gene3D" id="3.80.10.10">
    <property type="entry name" value="Ribonuclease Inhibitor"/>
    <property type="match status" value="1"/>
</dbReference>
<protein>
    <submittedName>
        <fullName evidence="11">Uncharacterized protein</fullName>
    </submittedName>
</protein>
<dbReference type="PANTHER" id="PTHR23155:SF906">
    <property type="entry name" value="OS08G0205100 PROTEIN"/>
    <property type="match status" value="1"/>
</dbReference>
<dbReference type="Pfam" id="PF18052">
    <property type="entry name" value="Rx_N"/>
    <property type="match status" value="1"/>
</dbReference>
<feature type="domain" description="NB-ARC" evidence="7">
    <location>
        <begin position="196"/>
        <end position="357"/>
    </location>
</feature>
<dbReference type="InterPro" id="IPR042197">
    <property type="entry name" value="Apaf_helical"/>
</dbReference>
<dbReference type="FunFam" id="3.40.50.300:FF:001091">
    <property type="entry name" value="Probable disease resistance protein At1g61300"/>
    <property type="match status" value="1"/>
</dbReference>
<dbReference type="GO" id="GO:0002758">
    <property type="term" value="P:innate immune response-activating signaling pathway"/>
    <property type="evidence" value="ECO:0007669"/>
    <property type="project" value="UniProtKB-ARBA"/>
</dbReference>